<evidence type="ECO:0000259" key="9">
    <source>
        <dbReference type="Pfam" id="PF07715"/>
    </source>
</evidence>
<proteinExistence type="inferred from homology"/>
<evidence type="ECO:0000256" key="1">
    <source>
        <dbReference type="ARBA" id="ARBA00004571"/>
    </source>
</evidence>
<evidence type="ECO:0000256" key="6">
    <source>
        <dbReference type="ARBA" id="ARBA00023136"/>
    </source>
</evidence>
<comment type="similarity">
    <text evidence="8">Belongs to the TonB-dependent receptor family.</text>
</comment>
<organism evidence="11 12">
    <name type="scientific">Mesonia maritima</name>
    <dbReference type="NCBI Taxonomy" id="1793873"/>
    <lineage>
        <taxon>Bacteria</taxon>
        <taxon>Pseudomonadati</taxon>
        <taxon>Bacteroidota</taxon>
        <taxon>Flavobacteriia</taxon>
        <taxon>Flavobacteriales</taxon>
        <taxon>Flavobacteriaceae</taxon>
        <taxon>Mesonia</taxon>
    </lineage>
</organism>
<keyword evidence="7 8" id="KW-0998">Cell outer membrane</keyword>
<keyword evidence="12" id="KW-1185">Reference proteome</keyword>
<dbReference type="Pfam" id="PF14905">
    <property type="entry name" value="OMP_b-brl_3"/>
    <property type="match status" value="1"/>
</dbReference>
<feature type="domain" description="Outer membrane protein beta-barrel" evidence="10">
    <location>
        <begin position="378"/>
        <end position="701"/>
    </location>
</feature>
<evidence type="ECO:0000256" key="3">
    <source>
        <dbReference type="ARBA" id="ARBA00022452"/>
    </source>
</evidence>
<dbReference type="Proteomes" id="UP001257659">
    <property type="component" value="Unassembled WGS sequence"/>
</dbReference>
<dbReference type="Gene3D" id="2.60.40.1120">
    <property type="entry name" value="Carboxypeptidase-like, regulatory domain"/>
    <property type="match status" value="1"/>
</dbReference>
<reference evidence="11 12" key="1">
    <citation type="submission" date="2023-07" db="EMBL/GenBank/DDBJ databases">
        <title>Genomic Encyclopedia of Type Strains, Phase IV (KMG-IV): sequencing the most valuable type-strain genomes for metagenomic binning, comparative biology and taxonomic classification.</title>
        <authorList>
            <person name="Goeker M."/>
        </authorList>
    </citation>
    <scope>NUCLEOTIDE SEQUENCE [LARGE SCALE GENOMIC DNA]</scope>
    <source>
        <strain evidence="11 12">DSM 102814</strain>
    </source>
</reference>
<dbReference type="InterPro" id="IPR041700">
    <property type="entry name" value="OMP_b-brl_3"/>
</dbReference>
<dbReference type="PANTHER" id="PTHR30069">
    <property type="entry name" value="TONB-DEPENDENT OUTER MEMBRANE RECEPTOR"/>
    <property type="match status" value="1"/>
</dbReference>
<evidence type="ECO:0000256" key="7">
    <source>
        <dbReference type="ARBA" id="ARBA00023237"/>
    </source>
</evidence>
<evidence type="ECO:0000256" key="5">
    <source>
        <dbReference type="ARBA" id="ARBA00022729"/>
    </source>
</evidence>
<dbReference type="InterPro" id="IPR008969">
    <property type="entry name" value="CarboxyPept-like_regulatory"/>
</dbReference>
<name>A0ABU1K422_9FLAO</name>
<dbReference type="InterPro" id="IPR039426">
    <property type="entry name" value="TonB-dep_rcpt-like"/>
</dbReference>
<feature type="domain" description="TonB-dependent receptor plug" evidence="9">
    <location>
        <begin position="130"/>
        <end position="232"/>
    </location>
</feature>
<sequence length="800" mass="90992">MNKKVSLPEKMVKSFYLFFCCVLFFMMGFAQETVKLSGKLTDLETNEPIFAANILLENTNKGTFTDENGYFEIKLSPDSYKLVVSLLGYQQITKEINLKADKYLEISLKQGSESLGEVIIKQSKKELNLRSPQMSVNTLNASDIKKIPTVLGESDVIKSLLLLPGVSNSGEGSSGFNVRGGAADQNLVLLDETTLFSDSHLFGFFSVFNPEAVQSLDLYKGGIPAKYGGRASSVLTIQQKKGNKKEFKASGGIGVVSSRLVLEGPIQKNKSSFLVAGRSSYAHLFLKLIDNPNSAYFYDLNTKFDFLINENNSLTFSGYFGRDVFNINESFKNTYGNTSTTLQWNHQFSEAINSNLYASFSDYYFGLTIDFIGFNWESGIRNYALKYDFNHYLSENIQLNYGLNASYYQFNPGYIDPSREDSGIIEKQLTKKYAWENSFYVDAEQQLSEKLNVSYGFRLNSFYRLGQEKVNIYENDQPLLFNENLKIYEKAPIIDTLEISKGKITNTFFNLEPRISASYQLNESSSVKASYQRINQYLHLISNTDAPTPLDVWAPSGRYIEPQKADQFAVGYFKKFADNTFSLETEAYYKNIKNRLDYINGADLIANDAIEQVILPGESRAYGLEILFRKNTGKLTGWIAYTLSKSQQKTEGRTPEEIGINNEEWYNTGWDKPHDISLTASYEWSKKWQFGANFVYQTGRPTTYPNGKYSYNDITVPSFSSRNSNRLPDFHHLDISATYVPSKNIGRDWKTEWVFSIYNLYNRRNAASISFSENDDTMRTEATRLSIFGIIPAVTFNFKF</sequence>
<comment type="caution">
    <text evidence="11">The sequence shown here is derived from an EMBL/GenBank/DDBJ whole genome shotgun (WGS) entry which is preliminary data.</text>
</comment>
<dbReference type="InterPro" id="IPR037066">
    <property type="entry name" value="Plug_dom_sf"/>
</dbReference>
<keyword evidence="3 8" id="KW-1134">Transmembrane beta strand</keyword>
<keyword evidence="4 8" id="KW-0812">Transmembrane</keyword>
<dbReference type="Pfam" id="PF13715">
    <property type="entry name" value="CarbopepD_reg_2"/>
    <property type="match status" value="1"/>
</dbReference>
<keyword evidence="2 8" id="KW-0813">Transport</keyword>
<evidence type="ECO:0000256" key="4">
    <source>
        <dbReference type="ARBA" id="ARBA00022692"/>
    </source>
</evidence>
<evidence type="ECO:0000313" key="12">
    <source>
        <dbReference type="Proteomes" id="UP001257659"/>
    </source>
</evidence>
<dbReference type="InterPro" id="IPR012910">
    <property type="entry name" value="Plug_dom"/>
</dbReference>
<evidence type="ECO:0000256" key="8">
    <source>
        <dbReference type="PROSITE-ProRule" id="PRU01360"/>
    </source>
</evidence>
<dbReference type="PROSITE" id="PS52016">
    <property type="entry name" value="TONB_DEPENDENT_REC_3"/>
    <property type="match status" value="1"/>
</dbReference>
<keyword evidence="6 8" id="KW-0472">Membrane</keyword>
<dbReference type="PANTHER" id="PTHR30069:SF29">
    <property type="entry name" value="HEMOGLOBIN AND HEMOGLOBIN-HAPTOGLOBIN-BINDING PROTEIN 1-RELATED"/>
    <property type="match status" value="1"/>
</dbReference>
<comment type="subcellular location">
    <subcellularLocation>
        <location evidence="1 8">Cell outer membrane</location>
        <topology evidence="1 8">Multi-pass membrane protein</topology>
    </subcellularLocation>
</comment>
<keyword evidence="5" id="KW-0732">Signal</keyword>
<dbReference type="Pfam" id="PF07715">
    <property type="entry name" value="Plug"/>
    <property type="match status" value="1"/>
</dbReference>
<accession>A0ABU1K422</accession>
<dbReference type="EMBL" id="JAVDQA010000002">
    <property type="protein sequence ID" value="MDR6300346.1"/>
    <property type="molecule type" value="Genomic_DNA"/>
</dbReference>
<evidence type="ECO:0000313" key="11">
    <source>
        <dbReference type="EMBL" id="MDR6300346.1"/>
    </source>
</evidence>
<protein>
    <submittedName>
        <fullName evidence="11">CopG family antitoxin</fullName>
    </submittedName>
</protein>
<dbReference type="RefSeq" id="WP_309727257.1">
    <property type="nucleotide sequence ID" value="NZ_JAVDQA010000002.1"/>
</dbReference>
<dbReference type="InterPro" id="IPR036942">
    <property type="entry name" value="Beta-barrel_TonB_sf"/>
</dbReference>
<gene>
    <name evidence="11" type="ORF">GGR31_000977</name>
</gene>
<evidence type="ECO:0000256" key="2">
    <source>
        <dbReference type="ARBA" id="ARBA00022448"/>
    </source>
</evidence>
<dbReference type="SUPFAM" id="SSF49464">
    <property type="entry name" value="Carboxypeptidase regulatory domain-like"/>
    <property type="match status" value="1"/>
</dbReference>
<evidence type="ECO:0000259" key="10">
    <source>
        <dbReference type="Pfam" id="PF14905"/>
    </source>
</evidence>
<dbReference type="SUPFAM" id="SSF56935">
    <property type="entry name" value="Porins"/>
    <property type="match status" value="1"/>
</dbReference>
<dbReference type="Gene3D" id="2.40.170.20">
    <property type="entry name" value="TonB-dependent receptor, beta-barrel domain"/>
    <property type="match status" value="1"/>
</dbReference>
<dbReference type="Gene3D" id="2.170.130.10">
    <property type="entry name" value="TonB-dependent receptor, plug domain"/>
    <property type="match status" value="1"/>
</dbReference>